<name>A0AAQ4F0Y8_AMBAM</name>
<evidence type="ECO:0000313" key="2">
    <source>
        <dbReference type="Proteomes" id="UP001321473"/>
    </source>
</evidence>
<gene>
    <name evidence="1" type="ORF">V5799_017878</name>
</gene>
<keyword evidence="2" id="KW-1185">Reference proteome</keyword>
<dbReference type="EMBL" id="JARKHS020008435">
    <property type="protein sequence ID" value="KAK8780780.1"/>
    <property type="molecule type" value="Genomic_DNA"/>
</dbReference>
<organism evidence="1 2">
    <name type="scientific">Amblyomma americanum</name>
    <name type="common">Lone star tick</name>
    <dbReference type="NCBI Taxonomy" id="6943"/>
    <lineage>
        <taxon>Eukaryota</taxon>
        <taxon>Metazoa</taxon>
        <taxon>Ecdysozoa</taxon>
        <taxon>Arthropoda</taxon>
        <taxon>Chelicerata</taxon>
        <taxon>Arachnida</taxon>
        <taxon>Acari</taxon>
        <taxon>Parasitiformes</taxon>
        <taxon>Ixodida</taxon>
        <taxon>Ixodoidea</taxon>
        <taxon>Ixodidae</taxon>
        <taxon>Amblyomminae</taxon>
        <taxon>Amblyomma</taxon>
    </lineage>
</organism>
<proteinExistence type="predicted"/>
<evidence type="ECO:0000313" key="1">
    <source>
        <dbReference type="EMBL" id="KAK8780780.1"/>
    </source>
</evidence>
<feature type="non-terminal residue" evidence="1">
    <location>
        <position position="98"/>
    </location>
</feature>
<dbReference type="Proteomes" id="UP001321473">
    <property type="component" value="Unassembled WGS sequence"/>
</dbReference>
<accession>A0AAQ4F0Y8</accession>
<reference evidence="1 2" key="1">
    <citation type="journal article" date="2023" name="Arcadia Sci">
        <title>De novo assembly of a long-read Amblyomma americanum tick genome.</title>
        <authorList>
            <person name="Chou S."/>
            <person name="Poskanzer K.E."/>
            <person name="Rollins M."/>
            <person name="Thuy-Boun P.S."/>
        </authorList>
    </citation>
    <scope>NUCLEOTIDE SEQUENCE [LARGE SCALE GENOMIC DNA]</scope>
    <source>
        <strain evidence="1">F_SG_1</strain>
        <tissue evidence="1">Salivary glands</tissue>
    </source>
</reference>
<protein>
    <submittedName>
        <fullName evidence="1">Uncharacterized protein</fullName>
    </submittedName>
</protein>
<dbReference type="AlphaFoldDB" id="A0AAQ4F0Y8"/>
<comment type="caution">
    <text evidence="1">The sequence shown here is derived from an EMBL/GenBank/DDBJ whole genome shotgun (WGS) entry which is preliminary data.</text>
</comment>
<sequence length="98" mass="11537">MQSRIFRFLMFPPCGHAETLYLFLRNHRSSYLFTLDFGGTLEQVKFTIDQPQFATGVQMIIRHLYLRGFGLLPTVPGVATYRTYGDFRDIQKLHEIYQ</sequence>